<feature type="region of interest" description="Disordered" evidence="1">
    <location>
        <begin position="600"/>
        <end position="643"/>
    </location>
</feature>
<dbReference type="Proteomes" id="UP000827549">
    <property type="component" value="Chromosome 3"/>
</dbReference>
<accession>A0AAF0Y8E0</accession>
<protein>
    <recommendedName>
        <fullName evidence="3">DUF1996 domain-containing protein</fullName>
    </recommendedName>
</protein>
<feature type="domain" description="DUF1996" evidence="3">
    <location>
        <begin position="61"/>
        <end position="304"/>
    </location>
</feature>
<dbReference type="GeneID" id="87806770"/>
<evidence type="ECO:0000259" key="3">
    <source>
        <dbReference type="Pfam" id="PF09362"/>
    </source>
</evidence>
<dbReference type="Pfam" id="PF09362">
    <property type="entry name" value="DUF1996"/>
    <property type="match status" value="1"/>
</dbReference>
<evidence type="ECO:0000256" key="2">
    <source>
        <dbReference type="SAM" id="SignalP"/>
    </source>
</evidence>
<dbReference type="RefSeq" id="XP_062626046.1">
    <property type="nucleotide sequence ID" value="XM_062770062.1"/>
</dbReference>
<evidence type="ECO:0000256" key="1">
    <source>
        <dbReference type="SAM" id="MobiDB-lite"/>
    </source>
</evidence>
<dbReference type="EMBL" id="CP086716">
    <property type="protein sequence ID" value="WOO80014.1"/>
    <property type="molecule type" value="Genomic_DNA"/>
</dbReference>
<name>A0AAF0Y8E0_9TREE</name>
<feature type="compositionally biased region" description="Pro residues" evidence="1">
    <location>
        <begin position="524"/>
        <end position="533"/>
    </location>
</feature>
<feature type="signal peptide" evidence="2">
    <location>
        <begin position="1"/>
        <end position="17"/>
    </location>
</feature>
<organism evidence="4 5">
    <name type="scientific">Vanrija pseudolonga</name>
    <dbReference type="NCBI Taxonomy" id="143232"/>
    <lineage>
        <taxon>Eukaryota</taxon>
        <taxon>Fungi</taxon>
        <taxon>Dikarya</taxon>
        <taxon>Basidiomycota</taxon>
        <taxon>Agaricomycotina</taxon>
        <taxon>Tremellomycetes</taxon>
        <taxon>Trichosporonales</taxon>
        <taxon>Trichosporonaceae</taxon>
        <taxon>Vanrija</taxon>
    </lineage>
</organism>
<feature type="compositionally biased region" description="Basic residues" evidence="1">
    <location>
        <begin position="706"/>
        <end position="720"/>
    </location>
</feature>
<feature type="region of interest" description="Disordered" evidence="1">
    <location>
        <begin position="521"/>
        <end position="558"/>
    </location>
</feature>
<keyword evidence="5" id="KW-1185">Reference proteome</keyword>
<dbReference type="PANTHER" id="PTHR43662">
    <property type="match status" value="1"/>
</dbReference>
<evidence type="ECO:0000313" key="5">
    <source>
        <dbReference type="Proteomes" id="UP000827549"/>
    </source>
</evidence>
<reference evidence="4" key="1">
    <citation type="submission" date="2023-10" db="EMBL/GenBank/DDBJ databases">
        <authorList>
            <person name="Noh H."/>
        </authorList>
    </citation>
    <scope>NUCLEOTIDE SEQUENCE</scope>
    <source>
        <strain evidence="4">DUCC4014</strain>
    </source>
</reference>
<dbReference type="AlphaFoldDB" id="A0AAF0Y8E0"/>
<dbReference type="PANTHER" id="PTHR43662:SF3">
    <property type="entry name" value="DOMAIN PROTEIN, PUTATIVE (AFU_ORTHOLOGUE AFUA_6G11970)-RELATED"/>
    <property type="match status" value="1"/>
</dbReference>
<gene>
    <name evidence="4" type="ORF">LOC62_03G003528</name>
</gene>
<sequence>MLAVLLLILSIAPATLASWAVADPPTRRAATPPARLFRRDGDGGPIWIMGSQNPIAVTRLDPIVDPGKVGGHVHSIFGASNFRSTLLEPGEQQKSACTNVKVHADKSNYWFPLMYFHNANGTFSAVDHSSHIYYFGTNNGAKMHAFPPGLRMIAGLAKTRSPWDIRAQGHSLDAYFDSASNVPGIIMKFLPNSTTHRDPPKVIDLALTFPSCGWANQSLDSWDHFSHMTWPIRVYNDGTTDIDPRGDVCPDTHPIKYPIIHSEMLYNIDQSMQDQWGKTGTSEFVLSNGDTTGLTYHGDFVSGWDVDILNQALGSCRVGDEIQNCPAFANYDQWEKDMCLLEGEIVDEDVGYFRPIDKIPGCNPYWGWDGPDDKPGDCSGPNPGFVAPNLQLGAARIPYVIPGFDTNTYNLSDPNCVVASCGLVPSKKWALTLKPRSTNFTYFGVTTQIEHGTQDDVNAKANSPNTQSLPLNANAALFAFKGTQGTPTAAGDPKGVVGTSYPYQTKCNEIKYWNGATCSTAPQPKGPQNPPVNPALLKADPNAPAPTPAATPSPTASPIAGAKVNLAKIDAQGTTSTAATTGTAVATGAAAAAAVNTTTSAPVFSGTPWSNSTSLSASSTASESASSTSSITKPAASPTASPGSAFLLAGHNATSESVEPSGSALPASVSVSAIPTVSNGTVPVVPPTTSASATINAAAKPSAKPGRCRPKARPNRRSRL</sequence>
<keyword evidence="2" id="KW-0732">Signal</keyword>
<feature type="compositionally biased region" description="Low complexity" evidence="1">
    <location>
        <begin position="687"/>
        <end position="703"/>
    </location>
</feature>
<proteinExistence type="predicted"/>
<dbReference type="InterPro" id="IPR018535">
    <property type="entry name" value="DUF1996"/>
</dbReference>
<feature type="chain" id="PRO_5042283916" description="DUF1996 domain-containing protein" evidence="2">
    <location>
        <begin position="18"/>
        <end position="720"/>
    </location>
</feature>
<evidence type="ECO:0000313" key="4">
    <source>
        <dbReference type="EMBL" id="WOO80014.1"/>
    </source>
</evidence>
<feature type="region of interest" description="Disordered" evidence="1">
    <location>
        <begin position="679"/>
        <end position="720"/>
    </location>
</feature>